<keyword evidence="1" id="KW-0732">Signal</keyword>
<reference evidence="2" key="1">
    <citation type="journal article" date="2018" name="Genome Biol.">
        <title>SKESA: strategic k-mer extension for scrupulous assemblies.</title>
        <authorList>
            <person name="Souvorov A."/>
            <person name="Agarwala R."/>
            <person name="Lipman D.J."/>
        </authorList>
    </citation>
    <scope>NUCLEOTIDE SEQUENCE [LARGE SCALE GENOMIC DNA]</scope>
    <source>
        <strain evidence="2">AMC_487</strain>
    </source>
</reference>
<evidence type="ECO:0000313" key="2">
    <source>
        <dbReference type="EMBL" id="HAI5330139.1"/>
    </source>
</evidence>
<comment type="caution">
    <text evidence="2">The sequence shown here is derived from an EMBL/GenBank/DDBJ whole genome shotgun (WGS) entry which is preliminary data.</text>
</comment>
<feature type="chain" id="PRO_5041058923" evidence="1">
    <location>
        <begin position="19"/>
        <end position="105"/>
    </location>
</feature>
<gene>
    <name evidence="2" type="ORF">HJQ60_000038</name>
</gene>
<evidence type="ECO:0000256" key="1">
    <source>
        <dbReference type="SAM" id="SignalP"/>
    </source>
</evidence>
<accession>A0A244B8Z6</accession>
<reference evidence="2" key="2">
    <citation type="submission" date="2020-03" db="EMBL/GenBank/DDBJ databases">
        <authorList>
            <consortium name="NCBI Pathogen Detection Project"/>
        </authorList>
    </citation>
    <scope>NUCLEOTIDE SEQUENCE</scope>
    <source>
        <strain evidence="2">AMC_487</strain>
    </source>
</reference>
<dbReference type="RefSeq" id="WP_059327693.1">
    <property type="nucleotide sequence ID" value="NZ_CP080260.1"/>
</dbReference>
<feature type="signal peptide" evidence="1">
    <location>
        <begin position="1"/>
        <end position="18"/>
    </location>
</feature>
<proteinExistence type="predicted"/>
<dbReference type="EMBL" id="DABERK010000001">
    <property type="protein sequence ID" value="HAI5330139.1"/>
    <property type="molecule type" value="Genomic_DNA"/>
</dbReference>
<sequence>MKTCTILTIILSTFLLTACNSEPSQDDIYNAFKSVVDKTNASMKDFDSRVSEKDLLKIDYVKKVSCSEEANNVYNCIVDASISNMKQTKPVKLVKSDGVWKEIQQ</sequence>
<dbReference type="AlphaFoldDB" id="A0A244B8Z6"/>
<dbReference type="Proteomes" id="UP000845800">
    <property type="component" value="Unassembled WGS sequence"/>
</dbReference>
<name>A0A244B8Z6_ECOLX</name>
<dbReference type="PROSITE" id="PS51257">
    <property type="entry name" value="PROKAR_LIPOPROTEIN"/>
    <property type="match status" value="1"/>
</dbReference>
<protein>
    <submittedName>
        <fullName evidence="2">Cell wall-binding protein</fullName>
    </submittedName>
</protein>
<organism evidence="2">
    <name type="scientific">Escherichia coli</name>
    <dbReference type="NCBI Taxonomy" id="562"/>
    <lineage>
        <taxon>Bacteria</taxon>
        <taxon>Pseudomonadati</taxon>
        <taxon>Pseudomonadota</taxon>
        <taxon>Gammaproteobacteria</taxon>
        <taxon>Enterobacterales</taxon>
        <taxon>Enterobacteriaceae</taxon>
        <taxon>Escherichia</taxon>
    </lineage>
</organism>